<evidence type="ECO:0000256" key="8">
    <source>
        <dbReference type="SAM" id="SignalP"/>
    </source>
</evidence>
<dbReference type="Proteomes" id="UP001150569">
    <property type="component" value="Unassembled WGS sequence"/>
</dbReference>
<keyword evidence="11" id="KW-1185">Reference proteome</keyword>
<feature type="signal peptide" evidence="8">
    <location>
        <begin position="1"/>
        <end position="18"/>
    </location>
</feature>
<dbReference type="GO" id="GO:0004339">
    <property type="term" value="F:glucan 1,4-alpha-glucosidase activity"/>
    <property type="evidence" value="ECO:0007669"/>
    <property type="project" value="UniProtKB-EC"/>
</dbReference>
<dbReference type="PANTHER" id="PTHR31616">
    <property type="entry name" value="TREHALASE"/>
    <property type="match status" value="1"/>
</dbReference>
<evidence type="ECO:0000256" key="3">
    <source>
        <dbReference type="ARBA" id="ARBA00012593"/>
    </source>
</evidence>
<dbReference type="PROSITE" id="PS51257">
    <property type="entry name" value="PROKAR_LIPOPROTEIN"/>
    <property type="match status" value="1"/>
</dbReference>
<evidence type="ECO:0000259" key="9">
    <source>
        <dbReference type="Pfam" id="PF00723"/>
    </source>
</evidence>
<keyword evidence="4" id="KW-0378">Hydrolase</keyword>
<dbReference type="OrthoDB" id="6123450at2759"/>
<dbReference type="SUPFAM" id="SSF48208">
    <property type="entry name" value="Six-hairpin glycosidases"/>
    <property type="match status" value="1"/>
</dbReference>
<evidence type="ECO:0000256" key="4">
    <source>
        <dbReference type="ARBA" id="ARBA00022801"/>
    </source>
</evidence>
<evidence type="ECO:0000313" key="11">
    <source>
        <dbReference type="Proteomes" id="UP001150569"/>
    </source>
</evidence>
<accession>A0A9W8DU43</accession>
<keyword evidence="6" id="KW-0326">Glycosidase</keyword>
<evidence type="ECO:0000256" key="2">
    <source>
        <dbReference type="ARBA" id="ARBA00006188"/>
    </source>
</evidence>
<keyword evidence="5" id="KW-0119">Carbohydrate metabolism</keyword>
<feature type="chain" id="PRO_5040916959" description="glucan 1,4-alpha-glucosidase" evidence="8">
    <location>
        <begin position="19"/>
        <end position="499"/>
    </location>
</feature>
<dbReference type="InterPro" id="IPR012341">
    <property type="entry name" value="6hp_glycosidase-like_sf"/>
</dbReference>
<comment type="similarity">
    <text evidence="2">Belongs to the glycosyl hydrolase 15 family.</text>
</comment>
<dbReference type="Pfam" id="PF00723">
    <property type="entry name" value="Glyco_hydro_15"/>
    <property type="match status" value="1"/>
</dbReference>
<dbReference type="GO" id="GO:0000272">
    <property type="term" value="P:polysaccharide catabolic process"/>
    <property type="evidence" value="ECO:0007669"/>
    <property type="project" value="UniProtKB-KW"/>
</dbReference>
<protein>
    <recommendedName>
        <fullName evidence="3">glucan 1,4-alpha-glucosidase</fullName>
        <ecNumber evidence="3">3.2.1.3</ecNumber>
    </recommendedName>
</protein>
<keyword evidence="7" id="KW-0624">Polysaccharide degradation</keyword>
<dbReference type="InterPro" id="IPR008928">
    <property type="entry name" value="6-hairpin_glycosidase_sf"/>
</dbReference>
<keyword evidence="8" id="KW-0732">Signal</keyword>
<reference evidence="10" key="1">
    <citation type="submission" date="2022-07" db="EMBL/GenBank/DDBJ databases">
        <title>Phylogenomic reconstructions and comparative analyses of Kickxellomycotina fungi.</title>
        <authorList>
            <person name="Reynolds N.K."/>
            <person name="Stajich J.E."/>
            <person name="Barry K."/>
            <person name="Grigoriev I.V."/>
            <person name="Crous P."/>
            <person name="Smith M.E."/>
        </authorList>
    </citation>
    <scope>NUCLEOTIDE SEQUENCE</scope>
    <source>
        <strain evidence="10">RSA 861</strain>
    </source>
</reference>
<dbReference type="AlphaFoldDB" id="A0A9W8DU43"/>
<dbReference type="GO" id="GO:0000324">
    <property type="term" value="C:fungal-type vacuole"/>
    <property type="evidence" value="ECO:0007669"/>
    <property type="project" value="TreeGrafter"/>
</dbReference>
<comment type="catalytic activity">
    <reaction evidence="1">
        <text>Hydrolysis of terminal (1-&gt;4)-linked alpha-D-glucose residues successively from non-reducing ends of the chains with release of beta-D-glucose.</text>
        <dbReference type="EC" id="3.2.1.3"/>
    </reaction>
</comment>
<gene>
    <name evidence="10" type="ORF">IWQ60_005998</name>
</gene>
<sequence>MKLSLLFAVTQTWLACSAITHFEDLRPVKRVRLVKQGTGKAVYHVPLEDYLTAQFDHALLGIQQAVSPPEAAPGAMQASPSREHPNYFYHWVRDAGLVMDLVADLYAETSDQREQERWGTILADHATFSRGLQLVPNQSGGPGEPKFYMNGTAFQGTWGRPQNDGPAVRAFAITKYGETWARRGGDLSTLYRPDLPTTTVIKTDLEYTAHHWDDPSFDIWEEVRGRHFFNLLASRKALLVGAELADRQDDSGAAEFYRNQAALIRDRLDSYWDPALGYVVTSHNLDEGVSKSSNLDVQVVVAAIHAGLDDGIYTPESDRILATADAITRRFQYLFPVNLQQKTSGIGPAIGRYPEDVYDGYGVSIGNPWVLATAYLAELHYYVAAKWHRDGHFTLTAVNLSFFRRASPTVARRFGADSLRDDNVGVTFDTHNAEFRAILKEVGASGDGFLRRIHYHSRGDLNLYEQWDRVTGQARGAKDLTWSYAAFVRAVRARKRLQL</sequence>
<name>A0A9W8DU43_9FUNG</name>
<evidence type="ECO:0000256" key="5">
    <source>
        <dbReference type="ARBA" id="ARBA00023277"/>
    </source>
</evidence>
<comment type="caution">
    <text evidence="10">The sequence shown here is derived from an EMBL/GenBank/DDBJ whole genome shotgun (WGS) entry which is preliminary data.</text>
</comment>
<proteinExistence type="inferred from homology"/>
<evidence type="ECO:0000256" key="7">
    <source>
        <dbReference type="ARBA" id="ARBA00023326"/>
    </source>
</evidence>
<dbReference type="InterPro" id="IPR000165">
    <property type="entry name" value="Glucoamylase"/>
</dbReference>
<evidence type="ECO:0000256" key="6">
    <source>
        <dbReference type="ARBA" id="ARBA00023295"/>
    </source>
</evidence>
<dbReference type="EC" id="3.2.1.3" evidence="3"/>
<evidence type="ECO:0000313" key="10">
    <source>
        <dbReference type="EMBL" id="KAJ1923243.1"/>
    </source>
</evidence>
<dbReference type="PANTHER" id="PTHR31616:SF9">
    <property type="entry name" value="GLUCOAMYLASE, INTRACELLULAR SPORULATION-SPECIFIC"/>
    <property type="match status" value="1"/>
</dbReference>
<organism evidence="10 11">
    <name type="scientific">Tieghemiomyces parasiticus</name>
    <dbReference type="NCBI Taxonomy" id="78921"/>
    <lineage>
        <taxon>Eukaryota</taxon>
        <taxon>Fungi</taxon>
        <taxon>Fungi incertae sedis</taxon>
        <taxon>Zoopagomycota</taxon>
        <taxon>Kickxellomycotina</taxon>
        <taxon>Dimargaritomycetes</taxon>
        <taxon>Dimargaritales</taxon>
        <taxon>Dimargaritaceae</taxon>
        <taxon>Tieghemiomyces</taxon>
    </lineage>
</organism>
<evidence type="ECO:0000256" key="1">
    <source>
        <dbReference type="ARBA" id="ARBA00001863"/>
    </source>
</evidence>
<dbReference type="InterPro" id="IPR011613">
    <property type="entry name" value="GH15-like"/>
</dbReference>
<dbReference type="Gene3D" id="1.50.10.10">
    <property type="match status" value="1"/>
</dbReference>
<dbReference type="PRINTS" id="PR00736">
    <property type="entry name" value="GLHYDRLASE15"/>
</dbReference>
<feature type="domain" description="GH15-like" evidence="9">
    <location>
        <begin position="64"/>
        <end position="491"/>
    </location>
</feature>
<dbReference type="EMBL" id="JANBPT010000345">
    <property type="protein sequence ID" value="KAJ1923243.1"/>
    <property type="molecule type" value="Genomic_DNA"/>
</dbReference>